<evidence type="ECO:0000256" key="16">
    <source>
        <dbReference type="ARBA" id="ARBA00023319"/>
    </source>
</evidence>
<dbReference type="InterPro" id="IPR013106">
    <property type="entry name" value="Ig_V-set"/>
</dbReference>
<evidence type="ECO:0000256" key="20">
    <source>
        <dbReference type="SAM" id="SignalP"/>
    </source>
</evidence>
<evidence type="ECO:0000313" key="23">
    <source>
        <dbReference type="Proteomes" id="UP000261600"/>
    </source>
</evidence>
<keyword evidence="6" id="KW-1003">Cell membrane</keyword>
<evidence type="ECO:0000256" key="9">
    <source>
        <dbReference type="ARBA" id="ARBA00022729"/>
    </source>
</evidence>
<keyword evidence="7" id="KW-0597">Phosphoprotein</keyword>
<evidence type="ECO:0000259" key="21">
    <source>
        <dbReference type="PROSITE" id="PS50835"/>
    </source>
</evidence>
<keyword evidence="14" id="KW-1015">Disulfide bond</keyword>
<evidence type="ECO:0000256" key="3">
    <source>
        <dbReference type="ARBA" id="ARBA00008637"/>
    </source>
</evidence>
<dbReference type="InterPro" id="IPR013783">
    <property type="entry name" value="Ig-like_fold"/>
</dbReference>
<evidence type="ECO:0000256" key="13">
    <source>
        <dbReference type="ARBA" id="ARBA00023136"/>
    </source>
</evidence>
<dbReference type="InterPro" id="IPR003598">
    <property type="entry name" value="Ig_sub2"/>
</dbReference>
<evidence type="ECO:0000256" key="15">
    <source>
        <dbReference type="ARBA" id="ARBA00023180"/>
    </source>
</evidence>
<keyword evidence="15" id="KW-0325">Glycoprotein</keyword>
<evidence type="ECO:0000256" key="12">
    <source>
        <dbReference type="ARBA" id="ARBA00022989"/>
    </source>
</evidence>
<feature type="signal peptide" evidence="20">
    <location>
        <begin position="1"/>
        <end position="21"/>
    </location>
</feature>
<evidence type="ECO:0000256" key="4">
    <source>
        <dbReference type="ARBA" id="ARBA00016608"/>
    </source>
</evidence>
<dbReference type="InterPro" id="IPR036179">
    <property type="entry name" value="Ig-like_dom_sf"/>
</dbReference>
<dbReference type="AlphaFoldDB" id="A0A3Q3R2Z4"/>
<evidence type="ECO:0000256" key="14">
    <source>
        <dbReference type="ARBA" id="ARBA00023157"/>
    </source>
</evidence>
<dbReference type="Pfam" id="PF13927">
    <property type="entry name" value="Ig_3"/>
    <property type="match status" value="1"/>
</dbReference>
<name>A0A3Q3R2Z4_MONAL</name>
<dbReference type="GO" id="GO:0007155">
    <property type="term" value="P:cell adhesion"/>
    <property type="evidence" value="ECO:0007669"/>
    <property type="project" value="InterPro"/>
</dbReference>
<dbReference type="GO" id="GO:0090559">
    <property type="term" value="P:regulation of membrane permeability"/>
    <property type="evidence" value="ECO:0007669"/>
    <property type="project" value="TreeGrafter"/>
</dbReference>
<dbReference type="Ensembl" id="ENSMALT00000025964.1">
    <property type="protein sequence ID" value="ENSMALP00000025491.1"/>
    <property type="gene ID" value="ENSMALG00000017736.1"/>
</dbReference>
<comment type="subunit">
    <text evidence="18">Interacts with the ninth PDZ domain of MPDZ. Interacts with the first PDZ domain of PARD3. The association between PARD3 and PARD6B probably disrupts this interaction. Interacts with ITGAL (via I-domain). Interacts with CD151.</text>
</comment>
<dbReference type="SMART" id="SM00409">
    <property type="entry name" value="IG"/>
    <property type="match status" value="2"/>
</dbReference>
<dbReference type="GO" id="GO:0050892">
    <property type="term" value="P:intestinal absorption"/>
    <property type="evidence" value="ECO:0007669"/>
    <property type="project" value="TreeGrafter"/>
</dbReference>
<dbReference type="PANTHER" id="PTHR45113:SF1">
    <property type="entry name" value="JUNCTIONAL ADHESION MOLECULE A"/>
    <property type="match status" value="1"/>
</dbReference>
<keyword evidence="8 19" id="KW-0812">Transmembrane</keyword>
<feature type="transmembrane region" description="Helical" evidence="19">
    <location>
        <begin position="230"/>
        <end position="255"/>
    </location>
</feature>
<dbReference type="SUPFAM" id="SSF48726">
    <property type="entry name" value="Immunoglobulin"/>
    <property type="match status" value="2"/>
</dbReference>
<keyword evidence="10" id="KW-0677">Repeat</keyword>
<dbReference type="Proteomes" id="UP000261600">
    <property type="component" value="Unplaced"/>
</dbReference>
<evidence type="ECO:0000313" key="22">
    <source>
        <dbReference type="Ensembl" id="ENSMALP00000025491.1"/>
    </source>
</evidence>
<feature type="domain" description="Ig-like" evidence="21">
    <location>
        <begin position="22"/>
        <end position="121"/>
    </location>
</feature>
<keyword evidence="13 19" id="KW-0472">Membrane</keyword>
<evidence type="ECO:0000256" key="19">
    <source>
        <dbReference type="SAM" id="Phobius"/>
    </source>
</evidence>
<dbReference type="GO" id="GO:0005886">
    <property type="term" value="C:plasma membrane"/>
    <property type="evidence" value="ECO:0007669"/>
    <property type="project" value="UniProtKB-SubCell"/>
</dbReference>
<evidence type="ECO:0000256" key="1">
    <source>
        <dbReference type="ARBA" id="ARBA00004251"/>
    </source>
</evidence>
<dbReference type="GO" id="GO:0090557">
    <property type="term" value="P:establishment of endothelial intestinal barrier"/>
    <property type="evidence" value="ECO:0007669"/>
    <property type="project" value="TreeGrafter"/>
</dbReference>
<keyword evidence="23" id="KW-1185">Reference proteome</keyword>
<proteinExistence type="inferred from homology"/>
<accession>A0A3Q3R2Z4</accession>
<reference evidence="22" key="1">
    <citation type="submission" date="2025-08" db="UniProtKB">
        <authorList>
            <consortium name="Ensembl"/>
        </authorList>
    </citation>
    <scope>IDENTIFICATION</scope>
</reference>
<dbReference type="PANTHER" id="PTHR45113">
    <property type="entry name" value="JUNCTIONAL ADHESION MOLECULE A"/>
    <property type="match status" value="1"/>
</dbReference>
<evidence type="ECO:0000256" key="7">
    <source>
        <dbReference type="ARBA" id="ARBA00022553"/>
    </source>
</evidence>
<dbReference type="InterPro" id="IPR042456">
    <property type="entry name" value="F11R"/>
</dbReference>
<evidence type="ECO:0000256" key="10">
    <source>
        <dbReference type="ARBA" id="ARBA00022737"/>
    </source>
</evidence>
<evidence type="ECO:0000256" key="8">
    <source>
        <dbReference type="ARBA" id="ARBA00022692"/>
    </source>
</evidence>
<dbReference type="SMART" id="SM00408">
    <property type="entry name" value="IGc2"/>
    <property type="match status" value="1"/>
</dbReference>
<dbReference type="Pfam" id="PF07686">
    <property type="entry name" value="V-set"/>
    <property type="match status" value="1"/>
</dbReference>
<sequence length="295" mass="31957">MFVTLVVSVALFIFTSTGVSGFDVTTSTPDVRVKENEGTDLKCSYSPDFGASARLEWKFHDIKGSQTYVVFDGTPTTSYAGRVTMYESNLRMSKITRQDNGLYSCEVSGNGKFGEATVKVTVLVAPSPPACKVPSTVTTGTYVLLSCNDPDGSPPPTYSWYKDGVLLPSDPSKVSGFKNATYKLNPQNGNLEFPSVAKGDSGQYYCSAVNDAGPAQSCKPMQMEVRDLNIAGIVIGVILLLLLLAVLGFVIWYLCKKGYISREFFFLTPSSHSPAIMGNMIELRDAHLPTICILV</sequence>
<reference evidence="22" key="2">
    <citation type="submission" date="2025-09" db="UniProtKB">
        <authorList>
            <consortium name="Ensembl"/>
        </authorList>
    </citation>
    <scope>IDENTIFICATION</scope>
</reference>
<dbReference type="InterPro" id="IPR003599">
    <property type="entry name" value="Ig_sub"/>
</dbReference>
<keyword evidence="5" id="KW-0796">Tight junction</keyword>
<keyword evidence="9 20" id="KW-0732">Signal</keyword>
<evidence type="ECO:0000256" key="6">
    <source>
        <dbReference type="ARBA" id="ARBA00022475"/>
    </source>
</evidence>
<comment type="subcellular location">
    <subcellularLocation>
        <location evidence="2">Cell junction</location>
        <location evidence="2">Tight junction</location>
    </subcellularLocation>
    <subcellularLocation>
        <location evidence="1">Cell membrane</location>
        <topology evidence="1">Single-pass type I membrane protein</topology>
    </subcellularLocation>
</comment>
<keyword evidence="16" id="KW-0393">Immunoglobulin domain</keyword>
<evidence type="ECO:0000256" key="18">
    <source>
        <dbReference type="ARBA" id="ARBA00046718"/>
    </source>
</evidence>
<dbReference type="STRING" id="43700.ENSMALP00000025491"/>
<keyword evidence="12 19" id="KW-1133">Transmembrane helix</keyword>
<comment type="similarity">
    <text evidence="3">Belongs to the immunoglobulin superfamily.</text>
</comment>
<feature type="domain" description="Ig-like" evidence="21">
    <location>
        <begin position="128"/>
        <end position="222"/>
    </location>
</feature>
<dbReference type="GO" id="GO:0005923">
    <property type="term" value="C:bicellular tight junction"/>
    <property type="evidence" value="ECO:0007669"/>
    <property type="project" value="UniProtKB-SubCell"/>
</dbReference>
<organism evidence="22 23">
    <name type="scientific">Monopterus albus</name>
    <name type="common">Swamp eel</name>
    <dbReference type="NCBI Taxonomy" id="43700"/>
    <lineage>
        <taxon>Eukaryota</taxon>
        <taxon>Metazoa</taxon>
        <taxon>Chordata</taxon>
        <taxon>Craniata</taxon>
        <taxon>Vertebrata</taxon>
        <taxon>Euteleostomi</taxon>
        <taxon>Actinopterygii</taxon>
        <taxon>Neopterygii</taxon>
        <taxon>Teleostei</taxon>
        <taxon>Neoteleostei</taxon>
        <taxon>Acanthomorphata</taxon>
        <taxon>Anabantaria</taxon>
        <taxon>Synbranchiformes</taxon>
        <taxon>Synbranchidae</taxon>
        <taxon>Monopterus</taxon>
    </lineage>
</organism>
<feature type="chain" id="PRO_5018694139" description="Junctional adhesion molecule A" evidence="20">
    <location>
        <begin position="22"/>
        <end position="295"/>
    </location>
</feature>
<evidence type="ECO:0000256" key="5">
    <source>
        <dbReference type="ARBA" id="ARBA00022427"/>
    </source>
</evidence>
<protein>
    <recommendedName>
        <fullName evidence="4">Junctional adhesion molecule A</fullName>
    </recommendedName>
    <alternativeName>
        <fullName evidence="17">Junctional adhesion molecule 1</fullName>
    </alternativeName>
</protein>
<dbReference type="Gene3D" id="2.60.40.10">
    <property type="entry name" value="Immunoglobulins"/>
    <property type="match status" value="2"/>
</dbReference>
<evidence type="ECO:0000256" key="17">
    <source>
        <dbReference type="ARBA" id="ARBA00030590"/>
    </source>
</evidence>
<evidence type="ECO:0000256" key="2">
    <source>
        <dbReference type="ARBA" id="ARBA00004435"/>
    </source>
</evidence>
<keyword evidence="11" id="KW-0965">Cell junction</keyword>
<evidence type="ECO:0000256" key="11">
    <source>
        <dbReference type="ARBA" id="ARBA00022949"/>
    </source>
</evidence>
<dbReference type="PROSITE" id="PS50835">
    <property type="entry name" value="IG_LIKE"/>
    <property type="match status" value="2"/>
</dbReference>
<dbReference type="InterPro" id="IPR007110">
    <property type="entry name" value="Ig-like_dom"/>
</dbReference>
<dbReference type="FunFam" id="2.60.40.10:FF:000342">
    <property type="entry name" value="Junctional adhesion molecule A"/>
    <property type="match status" value="1"/>
</dbReference>